<reference evidence="2" key="1">
    <citation type="submission" date="2013-02" db="EMBL/GenBank/DDBJ databases">
        <authorList>
            <consortium name="The Broad Institute Genome Sequencing Platform"/>
            <person name="Cuomo C."/>
            <person name="Becnel J."/>
            <person name="Sanscrainte N."/>
            <person name="Walker B."/>
            <person name="Young S.K."/>
            <person name="Zeng Q."/>
            <person name="Gargeya S."/>
            <person name="Fitzgerald M."/>
            <person name="Haas B."/>
            <person name="Abouelleil A."/>
            <person name="Alvarado L."/>
            <person name="Arachchi H.M."/>
            <person name="Berlin A.M."/>
            <person name="Chapman S.B."/>
            <person name="Dewar J."/>
            <person name="Goldberg J."/>
            <person name="Griggs A."/>
            <person name="Gujja S."/>
            <person name="Hansen M."/>
            <person name="Howarth C."/>
            <person name="Imamovic A."/>
            <person name="Larimer J."/>
            <person name="McCowan C."/>
            <person name="Murphy C."/>
            <person name="Neiman D."/>
            <person name="Pearson M."/>
            <person name="Priest M."/>
            <person name="Roberts A."/>
            <person name="Saif S."/>
            <person name="Shea T."/>
            <person name="Sisk P."/>
            <person name="Sykes S."/>
            <person name="Wortman J."/>
            <person name="Nusbaum C."/>
            <person name="Birren B."/>
        </authorList>
    </citation>
    <scope>NUCLEOTIDE SEQUENCE [LARGE SCALE GENOMIC DNA]</scope>
    <source>
        <strain evidence="2">PRA339</strain>
    </source>
</reference>
<dbReference type="Proteomes" id="UP000030655">
    <property type="component" value="Unassembled WGS sequence"/>
</dbReference>
<organism evidence="1 2">
    <name type="scientific">Anncaliia algerae PRA339</name>
    <dbReference type="NCBI Taxonomy" id="1288291"/>
    <lineage>
        <taxon>Eukaryota</taxon>
        <taxon>Fungi</taxon>
        <taxon>Fungi incertae sedis</taxon>
        <taxon>Microsporidia</taxon>
        <taxon>Tubulinosematoidea</taxon>
        <taxon>Tubulinosematidae</taxon>
        <taxon>Anncaliia</taxon>
    </lineage>
</organism>
<gene>
    <name evidence="1" type="ORF">H312_00767</name>
</gene>
<evidence type="ECO:0000313" key="2">
    <source>
        <dbReference type="Proteomes" id="UP000030655"/>
    </source>
</evidence>
<proteinExistence type="predicted"/>
<reference evidence="1 2" key="2">
    <citation type="submission" date="2014-03" db="EMBL/GenBank/DDBJ databases">
        <title>The Genome Sequence of Anncaliia algerae insect isolate PRA339.</title>
        <authorList>
            <consortium name="The Broad Institute Genome Sequencing Platform"/>
            <consortium name="The Broad Institute Genome Sequencing Center for Infectious Disease"/>
            <person name="Cuomo C."/>
            <person name="Becnel J."/>
            <person name="Sanscrainte N."/>
            <person name="Walker B."/>
            <person name="Young S.K."/>
            <person name="Zeng Q."/>
            <person name="Gargeya S."/>
            <person name="Fitzgerald M."/>
            <person name="Haas B."/>
            <person name="Abouelleil A."/>
            <person name="Alvarado L."/>
            <person name="Arachchi H.M."/>
            <person name="Berlin A.M."/>
            <person name="Chapman S.B."/>
            <person name="Dewar J."/>
            <person name="Goldberg J."/>
            <person name="Griggs A."/>
            <person name="Gujja S."/>
            <person name="Hansen M."/>
            <person name="Howarth C."/>
            <person name="Imamovic A."/>
            <person name="Larimer J."/>
            <person name="McCowan C."/>
            <person name="Murphy C."/>
            <person name="Neiman D."/>
            <person name="Pearson M."/>
            <person name="Priest M."/>
            <person name="Roberts A."/>
            <person name="Saif S."/>
            <person name="Shea T."/>
            <person name="Sisk P."/>
            <person name="Sykes S."/>
            <person name="Wortman J."/>
            <person name="Nusbaum C."/>
            <person name="Birren B."/>
        </authorList>
    </citation>
    <scope>NUCLEOTIDE SEQUENCE [LARGE SCALE GENOMIC DNA]</scope>
    <source>
        <strain evidence="1 2">PRA339</strain>
    </source>
</reference>
<protein>
    <submittedName>
        <fullName evidence="1">Uncharacterized protein</fullName>
    </submittedName>
</protein>
<keyword evidence="2" id="KW-1185">Reference proteome</keyword>
<sequence>MPKKPNYRLYEHFYSFFYGKNMIFNNAIEVAIPLFSIGKKVFYVLVFFNKPNAQISSNWLPLWHLHLNNLDSCIKTIIFLSPIFFCYYDIFSKPDLVFYKIEAQIDNLR</sequence>
<dbReference type="AlphaFoldDB" id="A0A059F4G4"/>
<dbReference type="EMBL" id="KK365136">
    <property type="protein sequence ID" value="KCZ81866.1"/>
    <property type="molecule type" value="Genomic_DNA"/>
</dbReference>
<dbReference type="VEuPathDB" id="MicrosporidiaDB:H312_00767"/>
<accession>A0A059F4G4</accession>
<name>A0A059F4G4_9MICR</name>
<evidence type="ECO:0000313" key="1">
    <source>
        <dbReference type="EMBL" id="KCZ81866.1"/>
    </source>
</evidence>
<dbReference type="HOGENOM" id="CLU_2183306_0_0_1"/>